<dbReference type="EMBL" id="CP021748">
    <property type="protein sequence ID" value="ARX83293.1"/>
    <property type="molecule type" value="Genomic_DNA"/>
</dbReference>
<dbReference type="KEGG" id="salf:SMD44_02708"/>
<evidence type="ECO:0000313" key="2">
    <source>
        <dbReference type="Proteomes" id="UP000195880"/>
    </source>
</evidence>
<sequence>MCDELVGAALVAALEQRFADDLRPPLEPQAIIHPNGFVKLPLARTAGGAARLFLHVWQAGSADADVHDHRWAFASAVLRGELSHTLMDVTVTPGSAGGRGRERGRGREEHLTGAFAVARYRPGVGTHCFDVSRRERAVVNHRRTHVFPAGRRYGMEAFVFHRAHALAGAMTFVARGLPQRPYARVLLDDETSTPVMKPWRPLDAVERRQHLRDALEALG</sequence>
<reference evidence="1 2" key="1">
    <citation type="submission" date="2017-05" db="EMBL/GenBank/DDBJ databases">
        <title>Streptomyces alboflavus Genome sequencing and assembly.</title>
        <authorList>
            <person name="Wang Y."/>
            <person name="Du B."/>
            <person name="Ding Y."/>
            <person name="Liu H."/>
            <person name="Hou Q."/>
            <person name="Liu K."/>
            <person name="Wang C."/>
            <person name="Yao L."/>
        </authorList>
    </citation>
    <scope>NUCLEOTIDE SEQUENCE [LARGE SCALE GENOMIC DNA]</scope>
    <source>
        <strain evidence="1 2">MDJK44</strain>
    </source>
</reference>
<evidence type="ECO:0000313" key="1">
    <source>
        <dbReference type="EMBL" id="ARX83293.1"/>
    </source>
</evidence>
<keyword evidence="2" id="KW-1185">Reference proteome</keyword>
<proteinExistence type="predicted"/>
<organism evidence="1 2">
    <name type="scientific">Streptomyces alboflavus</name>
    <dbReference type="NCBI Taxonomy" id="67267"/>
    <lineage>
        <taxon>Bacteria</taxon>
        <taxon>Bacillati</taxon>
        <taxon>Actinomycetota</taxon>
        <taxon>Actinomycetes</taxon>
        <taxon>Kitasatosporales</taxon>
        <taxon>Streptomycetaceae</taxon>
        <taxon>Streptomyces</taxon>
    </lineage>
</organism>
<dbReference type="Gene3D" id="2.60.120.10">
    <property type="entry name" value="Jelly Rolls"/>
    <property type="match status" value="1"/>
</dbReference>
<dbReference type="InterPro" id="IPR014710">
    <property type="entry name" value="RmlC-like_jellyroll"/>
</dbReference>
<dbReference type="AlphaFoldDB" id="A0A1Z1WA30"/>
<protein>
    <recommendedName>
        <fullName evidence="3">Cysteine dioxygenase</fullName>
    </recommendedName>
</protein>
<dbReference type="OrthoDB" id="2596042at2"/>
<evidence type="ECO:0008006" key="3">
    <source>
        <dbReference type="Google" id="ProtNLM"/>
    </source>
</evidence>
<dbReference type="InterPro" id="IPR011051">
    <property type="entry name" value="RmlC_Cupin_sf"/>
</dbReference>
<dbReference type="STRING" id="67267.GCA_000716675_04982"/>
<gene>
    <name evidence="1" type="ORF">SMD44_02708</name>
</gene>
<dbReference type="Proteomes" id="UP000195880">
    <property type="component" value="Chromosome"/>
</dbReference>
<name>A0A1Z1WA30_9ACTN</name>
<dbReference type="RefSeq" id="WP_087883974.1">
    <property type="nucleotide sequence ID" value="NZ_CP021748.1"/>
</dbReference>
<dbReference type="SUPFAM" id="SSF51182">
    <property type="entry name" value="RmlC-like cupins"/>
    <property type="match status" value="1"/>
</dbReference>
<accession>A0A1Z1WA30</accession>